<dbReference type="InterPro" id="IPR027304">
    <property type="entry name" value="Trigger_fact/SurA_dom_sf"/>
</dbReference>
<dbReference type="PANTHER" id="PTHR47245:SF2">
    <property type="entry name" value="PEPTIDYL-PROLYL CIS-TRANS ISOMERASE HP_0175-RELATED"/>
    <property type="match status" value="1"/>
</dbReference>
<keyword evidence="5" id="KW-1185">Reference proteome</keyword>
<feature type="domain" description="PpiC" evidence="3">
    <location>
        <begin position="125"/>
        <end position="227"/>
    </location>
</feature>
<dbReference type="OrthoDB" id="14196at2"/>
<dbReference type="RefSeq" id="WP_158464079.1">
    <property type="nucleotide sequence ID" value="NZ_VZAD01000083.1"/>
</dbReference>
<dbReference type="EMBL" id="VZAD01000083">
    <property type="protein sequence ID" value="MQP12476.1"/>
    <property type="molecule type" value="Genomic_DNA"/>
</dbReference>
<evidence type="ECO:0000259" key="3">
    <source>
        <dbReference type="PROSITE" id="PS50198"/>
    </source>
</evidence>
<dbReference type="Gene3D" id="3.10.50.40">
    <property type="match status" value="1"/>
</dbReference>
<evidence type="ECO:0000313" key="4">
    <source>
        <dbReference type="EMBL" id="MQP12476.1"/>
    </source>
</evidence>
<dbReference type="InterPro" id="IPR050245">
    <property type="entry name" value="PrsA_foldase"/>
</dbReference>
<feature type="signal peptide" evidence="2">
    <location>
        <begin position="1"/>
        <end position="19"/>
    </location>
</feature>
<dbReference type="Pfam" id="PF13616">
    <property type="entry name" value="Rotamase_3"/>
    <property type="match status" value="1"/>
</dbReference>
<dbReference type="Proteomes" id="UP000384372">
    <property type="component" value="Unassembled WGS sequence"/>
</dbReference>
<dbReference type="GO" id="GO:0003755">
    <property type="term" value="F:peptidyl-prolyl cis-trans isomerase activity"/>
    <property type="evidence" value="ECO:0007669"/>
    <property type="project" value="UniProtKB-KW"/>
</dbReference>
<organism evidence="4 5">
    <name type="scientific">Segatella copri</name>
    <dbReference type="NCBI Taxonomy" id="165179"/>
    <lineage>
        <taxon>Bacteria</taxon>
        <taxon>Pseudomonadati</taxon>
        <taxon>Bacteroidota</taxon>
        <taxon>Bacteroidia</taxon>
        <taxon>Bacteroidales</taxon>
        <taxon>Prevotellaceae</taxon>
        <taxon>Segatella</taxon>
    </lineage>
</organism>
<gene>
    <name evidence="4" type="ORF">F7D20_11045</name>
</gene>
<keyword evidence="1 4" id="KW-0413">Isomerase</keyword>
<dbReference type="SUPFAM" id="SSF109998">
    <property type="entry name" value="Triger factor/SurA peptide-binding domain-like"/>
    <property type="match status" value="1"/>
</dbReference>
<keyword evidence="2" id="KW-0732">Signal</keyword>
<evidence type="ECO:0000256" key="2">
    <source>
        <dbReference type="SAM" id="SignalP"/>
    </source>
</evidence>
<evidence type="ECO:0000313" key="5">
    <source>
        <dbReference type="Proteomes" id="UP000384372"/>
    </source>
</evidence>
<evidence type="ECO:0000256" key="1">
    <source>
        <dbReference type="PROSITE-ProRule" id="PRU00278"/>
    </source>
</evidence>
<dbReference type="AlphaFoldDB" id="A0A6A7WDM7"/>
<reference evidence="4 5" key="1">
    <citation type="submission" date="2019-09" db="EMBL/GenBank/DDBJ databases">
        <title>Distinct polysaccharide growth profiles of human intestinal Prevotella copri isolates.</title>
        <authorList>
            <person name="Fehlner-Peach H."/>
            <person name="Magnabosco C."/>
            <person name="Raghavan V."/>
            <person name="Scher J.U."/>
            <person name="Tett A."/>
            <person name="Cox L.M."/>
            <person name="Gottsegen C."/>
            <person name="Watters A."/>
            <person name="Wiltshire- Gordon J.D."/>
            <person name="Segata N."/>
            <person name="Bonneau R."/>
            <person name="Littman D.R."/>
        </authorList>
    </citation>
    <scope>NUCLEOTIDE SEQUENCE [LARGE SCALE GENOMIC DNA]</scope>
    <source>
        <strain evidence="5">iAQ1173</strain>
    </source>
</reference>
<dbReference type="PROSITE" id="PS50198">
    <property type="entry name" value="PPIC_PPIASE_2"/>
    <property type="match status" value="1"/>
</dbReference>
<dbReference type="PANTHER" id="PTHR47245">
    <property type="entry name" value="PEPTIDYLPROLYL ISOMERASE"/>
    <property type="match status" value="1"/>
</dbReference>
<feature type="chain" id="PRO_5025332097" evidence="2">
    <location>
        <begin position="20"/>
        <end position="475"/>
    </location>
</feature>
<comment type="caution">
    <text evidence="4">The sequence shown here is derived from an EMBL/GenBank/DDBJ whole genome shotgun (WGS) entry which is preliminary data.</text>
</comment>
<sequence>MKINALLAAMLLSGSIAFAQVDPVIMTINGAPVTRSEFEYSYNKNNSEGVIDKKTVGEYVDLFVNYKLKVQAALDARLDTLSSFKKEFATYRDQQIRPSMITEQDVENEAHRIYEDTRQRIDGNGGMVKVSHILLMLGQKATPAENAKLKSRADSIYTVLKKGGNFAELAKKFSDDKSTAVKGGELPWISKGQTVKAFEDAAYSLKVGEISKPVLSEFGYHIIKKEGTQNFFPYDSLRTDIIRFIDARGIREKIINDKLDSLAKSMPAGTTAENILDKKAEELSAKDSDLKNLIREYHDGLLLYEISNRLVWEKASKDEKGQAAYFAKNKKRFKWNEPRFKGIAYHVKDAADVEAVKKSIKGKAFSEWADILRNTFNKDSVIRIRVEKGIFKKGDNAVVDKMVFKKDTTVKALKDYPIDATFGKVLKKAPEDYTDVKSQVIADYQDMLEKEWVTALRKKYPVVVNKDVLATVNKH</sequence>
<name>A0A6A7WDM7_9BACT</name>
<proteinExistence type="predicted"/>
<dbReference type="SUPFAM" id="SSF54534">
    <property type="entry name" value="FKBP-like"/>
    <property type="match status" value="1"/>
</dbReference>
<protein>
    <submittedName>
        <fullName evidence="4">Peptidylprolyl isomerase</fullName>
    </submittedName>
</protein>
<dbReference type="InterPro" id="IPR000297">
    <property type="entry name" value="PPIase_PpiC"/>
</dbReference>
<dbReference type="InterPro" id="IPR046357">
    <property type="entry name" value="PPIase_dom_sf"/>
</dbReference>
<accession>A0A6A7WDM7</accession>
<keyword evidence="1" id="KW-0697">Rotamase</keyword>